<gene>
    <name evidence="2" type="ORF">SSLN_LOCUS17175</name>
</gene>
<name>A0A183TL27_SCHSO</name>
<evidence type="ECO:0000313" key="3">
    <source>
        <dbReference type="Proteomes" id="UP000275846"/>
    </source>
</evidence>
<feature type="compositionally biased region" description="Polar residues" evidence="1">
    <location>
        <begin position="1"/>
        <end position="16"/>
    </location>
</feature>
<sequence length="187" mass="21113">MLRQTSARTSNGSIGVSNEDRRRSVLPTQSQFKSCARADDEEGNLLPATLRRASLAAHNIRRISSVFKNEGPREFLRAALGDPNREYYKKLAGENEELTAEWKRLKGYLKTLADDYETCKAVDPLRRYKLLKAMVKRIVLHLQIVDPAPSIQAALPGGDQLICGSVLRSSVRMQEIKQKHEKMCNCE</sequence>
<evidence type="ECO:0000313" key="4">
    <source>
        <dbReference type="WBParaSite" id="SSLN_0001782801-mRNA-1"/>
    </source>
</evidence>
<dbReference type="EMBL" id="UYSU01042077">
    <property type="protein sequence ID" value="VDM03561.1"/>
    <property type="molecule type" value="Genomic_DNA"/>
</dbReference>
<proteinExistence type="predicted"/>
<dbReference type="Proteomes" id="UP000275846">
    <property type="component" value="Unassembled WGS sequence"/>
</dbReference>
<reference evidence="2 3" key="2">
    <citation type="submission" date="2018-11" db="EMBL/GenBank/DDBJ databases">
        <authorList>
            <consortium name="Pathogen Informatics"/>
        </authorList>
    </citation>
    <scope>NUCLEOTIDE SEQUENCE [LARGE SCALE GENOMIC DNA]</scope>
    <source>
        <strain evidence="2 3">NST_G2</strain>
    </source>
</reference>
<evidence type="ECO:0000313" key="2">
    <source>
        <dbReference type="EMBL" id="VDM03561.1"/>
    </source>
</evidence>
<accession>A0A183TL27</accession>
<reference evidence="4" key="1">
    <citation type="submission" date="2016-06" db="UniProtKB">
        <authorList>
            <consortium name="WormBaseParasite"/>
        </authorList>
    </citation>
    <scope>IDENTIFICATION</scope>
</reference>
<dbReference type="OrthoDB" id="6261989at2759"/>
<dbReference type="WBParaSite" id="SSLN_0001782801-mRNA-1">
    <property type="protein sequence ID" value="SSLN_0001782801-mRNA-1"/>
    <property type="gene ID" value="SSLN_0001782801"/>
</dbReference>
<evidence type="ECO:0000256" key="1">
    <source>
        <dbReference type="SAM" id="MobiDB-lite"/>
    </source>
</evidence>
<protein>
    <submittedName>
        <fullName evidence="2 4">Uncharacterized protein</fullName>
    </submittedName>
</protein>
<feature type="region of interest" description="Disordered" evidence="1">
    <location>
        <begin position="1"/>
        <end position="37"/>
    </location>
</feature>
<keyword evidence="3" id="KW-1185">Reference proteome</keyword>
<dbReference type="AlphaFoldDB" id="A0A183TL27"/>
<organism evidence="4">
    <name type="scientific">Schistocephalus solidus</name>
    <name type="common">Tapeworm</name>
    <dbReference type="NCBI Taxonomy" id="70667"/>
    <lineage>
        <taxon>Eukaryota</taxon>
        <taxon>Metazoa</taxon>
        <taxon>Spiralia</taxon>
        <taxon>Lophotrochozoa</taxon>
        <taxon>Platyhelminthes</taxon>
        <taxon>Cestoda</taxon>
        <taxon>Eucestoda</taxon>
        <taxon>Diphyllobothriidea</taxon>
        <taxon>Diphyllobothriidae</taxon>
        <taxon>Schistocephalus</taxon>
    </lineage>
</organism>